<feature type="transmembrane region" description="Helical" evidence="1">
    <location>
        <begin position="21"/>
        <end position="41"/>
    </location>
</feature>
<reference evidence="2" key="1">
    <citation type="submission" date="2016-05" db="EMBL/GenBank/DDBJ databases">
        <authorList>
            <person name="Lavstsen T."/>
            <person name="Jespersen J.S."/>
        </authorList>
    </citation>
    <scope>NUCLEOTIDE SEQUENCE</scope>
    <source>
        <tissue evidence="2">Brain</tissue>
    </source>
</reference>
<reference evidence="2" key="2">
    <citation type="submission" date="2016-06" db="EMBL/GenBank/DDBJ databases">
        <title>The genome of a short-lived fish provides insights into sex chromosome evolution and the genetic control of aging.</title>
        <authorList>
            <person name="Reichwald K."/>
            <person name="Felder M."/>
            <person name="Petzold A."/>
            <person name="Koch P."/>
            <person name="Groth M."/>
            <person name="Platzer M."/>
        </authorList>
    </citation>
    <scope>NUCLEOTIDE SEQUENCE</scope>
    <source>
        <tissue evidence="2">Brain</tissue>
    </source>
</reference>
<accession>A0A1A8JZF3</accession>
<keyword evidence="1" id="KW-1133">Transmembrane helix</keyword>
<name>A0A1A8JZF3_NOTKU</name>
<evidence type="ECO:0000313" key="2">
    <source>
        <dbReference type="EMBL" id="SBR25342.1"/>
    </source>
</evidence>
<keyword evidence="1" id="KW-0472">Membrane</keyword>
<protein>
    <submittedName>
        <fullName evidence="2">Uncharacterized protein</fullName>
    </submittedName>
</protein>
<dbReference type="EMBL" id="HAEE01005322">
    <property type="protein sequence ID" value="SBR25342.1"/>
    <property type="molecule type" value="Transcribed_RNA"/>
</dbReference>
<dbReference type="EMBL" id="HAED01014939">
    <property type="protein sequence ID" value="SBR01384.1"/>
    <property type="molecule type" value="Transcribed_RNA"/>
</dbReference>
<dbReference type="AlphaFoldDB" id="A0A1A8JZF3"/>
<proteinExistence type="predicted"/>
<gene>
    <name evidence="2" type="primary">Nfu_g_1_015527</name>
</gene>
<sequence>MTQSTLNQKDRVLLISRSEGFGLFWKFFMVFFFTLGLKSVWRCCSTIRPFTPYTSKHVRIKKSFNFITTGIPSGSQTHRSFLQKQEHLVRGWPDSVSSSSAALLVLLNTK</sequence>
<keyword evidence="1" id="KW-0812">Transmembrane</keyword>
<organism evidence="2">
    <name type="scientific">Nothobranchius kuhntae</name>
    <name type="common">Beira killifish</name>
    <dbReference type="NCBI Taxonomy" id="321403"/>
    <lineage>
        <taxon>Eukaryota</taxon>
        <taxon>Metazoa</taxon>
        <taxon>Chordata</taxon>
        <taxon>Craniata</taxon>
        <taxon>Vertebrata</taxon>
        <taxon>Euteleostomi</taxon>
        <taxon>Actinopterygii</taxon>
        <taxon>Neopterygii</taxon>
        <taxon>Teleostei</taxon>
        <taxon>Neoteleostei</taxon>
        <taxon>Acanthomorphata</taxon>
        <taxon>Ovalentaria</taxon>
        <taxon>Atherinomorphae</taxon>
        <taxon>Cyprinodontiformes</taxon>
        <taxon>Nothobranchiidae</taxon>
        <taxon>Nothobranchius</taxon>
    </lineage>
</organism>
<evidence type="ECO:0000256" key="1">
    <source>
        <dbReference type="SAM" id="Phobius"/>
    </source>
</evidence>